<keyword evidence="5" id="KW-0732">Signal</keyword>
<dbReference type="AlphaFoldDB" id="A0AA51X8S5"/>
<dbReference type="GO" id="GO:0006508">
    <property type="term" value="P:proteolysis"/>
    <property type="evidence" value="ECO:0007669"/>
    <property type="project" value="UniProtKB-KW"/>
</dbReference>
<proteinExistence type="inferred from homology"/>
<feature type="signal peptide" evidence="5">
    <location>
        <begin position="1"/>
        <end position="28"/>
    </location>
</feature>
<keyword evidence="8" id="KW-1185">Reference proteome</keyword>
<dbReference type="PANTHER" id="PTHR33607:SF2">
    <property type="entry name" value="ENDONUCLEASE-1"/>
    <property type="match status" value="1"/>
</dbReference>
<dbReference type="InterPro" id="IPR007346">
    <property type="entry name" value="Endonuclease-I"/>
</dbReference>
<gene>
    <name evidence="7" type="ORF">Q9312_05690</name>
</gene>
<dbReference type="GO" id="GO:0004252">
    <property type="term" value="F:serine-type endopeptidase activity"/>
    <property type="evidence" value="ECO:0007669"/>
    <property type="project" value="InterPro"/>
</dbReference>
<evidence type="ECO:0000256" key="2">
    <source>
        <dbReference type="ARBA" id="ARBA00022670"/>
    </source>
</evidence>
<evidence type="ECO:0000259" key="6">
    <source>
        <dbReference type="PROSITE" id="PS51829"/>
    </source>
</evidence>
<dbReference type="RefSeq" id="WP_309203619.1">
    <property type="nucleotide sequence ID" value="NZ_CP133548.1"/>
</dbReference>
<dbReference type="Pfam" id="PF04231">
    <property type="entry name" value="Endonuclease_1"/>
    <property type="match status" value="1"/>
</dbReference>
<dbReference type="EMBL" id="CP133548">
    <property type="protein sequence ID" value="WMS88405.1"/>
    <property type="molecule type" value="Genomic_DNA"/>
</dbReference>
<dbReference type="InterPro" id="IPR008979">
    <property type="entry name" value="Galactose-bd-like_sf"/>
</dbReference>
<dbReference type="GO" id="GO:0004519">
    <property type="term" value="F:endonuclease activity"/>
    <property type="evidence" value="ECO:0007669"/>
    <property type="project" value="UniProtKB-KW"/>
</dbReference>
<organism evidence="7 8">
    <name type="scientific">Pleionea litopenaei</name>
    <dbReference type="NCBI Taxonomy" id="3070815"/>
    <lineage>
        <taxon>Bacteria</taxon>
        <taxon>Pseudomonadati</taxon>
        <taxon>Pseudomonadota</taxon>
        <taxon>Gammaproteobacteria</taxon>
        <taxon>Oceanospirillales</taxon>
        <taxon>Pleioneaceae</taxon>
        <taxon>Pleionea</taxon>
    </lineage>
</organism>
<comment type="similarity">
    <text evidence="1">Belongs to the EndA/NucM nuclease family.</text>
</comment>
<dbReference type="Gene3D" id="2.60.120.260">
    <property type="entry name" value="Galactose-binding domain-like"/>
    <property type="match status" value="1"/>
</dbReference>
<dbReference type="SUPFAM" id="SSF54060">
    <property type="entry name" value="His-Me finger endonucleases"/>
    <property type="match status" value="1"/>
</dbReference>
<evidence type="ECO:0000256" key="4">
    <source>
        <dbReference type="ARBA" id="ARBA00022801"/>
    </source>
</evidence>
<evidence type="ECO:0000313" key="7">
    <source>
        <dbReference type="EMBL" id="WMS88405.1"/>
    </source>
</evidence>
<evidence type="ECO:0000256" key="5">
    <source>
        <dbReference type="SAM" id="SignalP"/>
    </source>
</evidence>
<evidence type="ECO:0000256" key="3">
    <source>
        <dbReference type="ARBA" id="ARBA00022722"/>
    </source>
</evidence>
<dbReference type="Proteomes" id="UP001239782">
    <property type="component" value="Chromosome"/>
</dbReference>
<dbReference type="PROSITE" id="PS51829">
    <property type="entry name" value="P_HOMO_B"/>
    <property type="match status" value="1"/>
</dbReference>
<feature type="domain" description="P/Homo B" evidence="6">
    <location>
        <begin position="463"/>
        <end position="589"/>
    </location>
</feature>
<protein>
    <submittedName>
        <fullName evidence="7">Endonuclease</fullName>
    </submittedName>
</protein>
<accession>A0AA51X8S5</accession>
<dbReference type="Pfam" id="PF01483">
    <property type="entry name" value="P_proprotein"/>
    <property type="match status" value="1"/>
</dbReference>
<sequence>MNGFTFKKIFILIPVYLITSLSTTLTYAAPPSGYYDNINVSSGQSLHDSLHAIIDDHQRYPYSSSVTDTWDILEQADQDPSNSSRVIAIYENASYAKQGGGNSYYNREHSWPKSYGFPDDHPGNYPYTDTHHLFISNIDYNSARANKPFANCASSCEAWPTQANNGSGGSPSEQNLTSGDFTQGKWQAWSGRRGDVARALMYMAVRYDGGTHGQTGHSEPDLRLTDDLSLIASSSTGSNLSVAYMGLKSILLQWHQQDPVDDQERQRNDVIYSFQGNRNPFVDHPEFATCVFNNQCDHLGGGSEPPSPIQSIWINEIHYDNSGSDSNEAIEVAGTAGTNLSGWALVAYNGNGGKQYKTINLGGSIPNQSNGYGTLSFLASGLQNGSPDGIALVNNSGQVIQFLSYEGSFVATDGPANGETSVQLPVSETSSTPTGYSLQLTGSGQSYQDFTWQSPSFASFGNVNSQQQFTGSTPPTTPPLVYQDTNVYPLPDRVILYTDLDVQLNQASGQVTVAVDIDHTYRGDISLQLTSPGGEIFTLKSNNGQDGAQNINATYSVTYNSSSQGIWTLRVIDHYNGDSGQLNQWSLSF</sequence>
<keyword evidence="2" id="KW-0645">Protease</keyword>
<evidence type="ECO:0000313" key="8">
    <source>
        <dbReference type="Proteomes" id="UP001239782"/>
    </source>
</evidence>
<feature type="chain" id="PRO_5041237715" evidence="5">
    <location>
        <begin position="29"/>
        <end position="589"/>
    </location>
</feature>
<dbReference type="KEGG" id="plei:Q9312_05690"/>
<dbReference type="InterPro" id="IPR044925">
    <property type="entry name" value="His-Me_finger_sf"/>
</dbReference>
<keyword evidence="3" id="KW-0540">Nuclease</keyword>
<keyword evidence="7" id="KW-0255">Endonuclease</keyword>
<reference evidence="7 8" key="1">
    <citation type="submission" date="2023-08" db="EMBL/GenBank/DDBJ databases">
        <title>Pleionea litopenaei sp. nov., isolated from stomach of juvenile Litopenaeus vannamei.</title>
        <authorList>
            <person name="Rho A.M."/>
            <person name="Hwang C.Y."/>
        </authorList>
    </citation>
    <scope>NUCLEOTIDE SEQUENCE [LARGE SCALE GENOMIC DNA]</scope>
    <source>
        <strain evidence="7 8">HL-JVS1</strain>
    </source>
</reference>
<dbReference type="InterPro" id="IPR002884">
    <property type="entry name" value="P_dom"/>
</dbReference>
<evidence type="ECO:0000256" key="1">
    <source>
        <dbReference type="ARBA" id="ARBA00006429"/>
    </source>
</evidence>
<keyword evidence="4" id="KW-0378">Hydrolase</keyword>
<dbReference type="SUPFAM" id="SSF49785">
    <property type="entry name" value="Galactose-binding domain-like"/>
    <property type="match status" value="1"/>
</dbReference>
<dbReference type="PANTHER" id="PTHR33607">
    <property type="entry name" value="ENDONUCLEASE-1"/>
    <property type="match status" value="1"/>
</dbReference>
<name>A0AA51X8S5_9GAMM</name>